<evidence type="ECO:0000313" key="1">
    <source>
        <dbReference type="EMBL" id="KAI0090813.1"/>
    </source>
</evidence>
<proteinExistence type="predicted"/>
<gene>
    <name evidence="1" type="ORF">BDY19DRAFT_887152</name>
</gene>
<accession>A0ACB8U912</accession>
<evidence type="ECO:0000313" key="2">
    <source>
        <dbReference type="Proteomes" id="UP001055072"/>
    </source>
</evidence>
<protein>
    <submittedName>
        <fullName evidence="1">Uncharacterized protein</fullName>
    </submittedName>
</protein>
<comment type="caution">
    <text evidence="1">The sequence shown here is derived from an EMBL/GenBank/DDBJ whole genome shotgun (WGS) entry which is preliminary data.</text>
</comment>
<keyword evidence="2" id="KW-1185">Reference proteome</keyword>
<dbReference type="Proteomes" id="UP001055072">
    <property type="component" value="Unassembled WGS sequence"/>
</dbReference>
<dbReference type="EMBL" id="MU274907">
    <property type="protein sequence ID" value="KAI0090813.1"/>
    <property type="molecule type" value="Genomic_DNA"/>
</dbReference>
<name>A0ACB8U912_9APHY</name>
<organism evidence="1 2">
    <name type="scientific">Irpex rosettiformis</name>
    <dbReference type="NCBI Taxonomy" id="378272"/>
    <lineage>
        <taxon>Eukaryota</taxon>
        <taxon>Fungi</taxon>
        <taxon>Dikarya</taxon>
        <taxon>Basidiomycota</taxon>
        <taxon>Agaricomycotina</taxon>
        <taxon>Agaricomycetes</taxon>
        <taxon>Polyporales</taxon>
        <taxon>Irpicaceae</taxon>
        <taxon>Irpex</taxon>
    </lineage>
</organism>
<sequence>MRSSLLSPRIPLLRYAVAAPPSASASARRYLASTTTRSALGAAAQSTRKQTGTIEDTFDFSGTAPPLPQQFADLKREIVKNRQDEERLVETWRGVLKELENVSGEVTAKGPDIVPQIGYDSFAKGLSDSQVEDIKRTGVVIVKGGVPAEEALGWKQSIREYAKINKDKLKGSPADNIVFYELYNSPAQIAARSHPALIATQRTLLSLWNTHSATPSDPALVSLTTPLSYFDRLRIRPPGPSAFVLGCHLDGGSLERWEDEGYRRCYEKIFTEGEKGWRERDWLFDAGLRIKANPDLHNGPSQCSVFRPWQGWTSLSSTGPGEGTLRVIPFLNLTMAYILLRPFFKLRASSERPDIPLGFEHWELNLDGTQFPGSELTAQVLTEKTHPHLRLDKMVTSIPRVEPGDQVYWHCDVVHAVEAQHNGKGDSSVLYIPAVPFTVPNAGYIRSQLQNFVKGVSPPDFPGGDGEKHFIGRPTVEDIVKLGKDATRLFGVEPYVPEELGLTSGAKEAVEQGNLIVF</sequence>
<reference evidence="1" key="1">
    <citation type="journal article" date="2021" name="Environ. Microbiol.">
        <title>Gene family expansions and transcriptome signatures uncover fungal adaptations to wood decay.</title>
        <authorList>
            <person name="Hage H."/>
            <person name="Miyauchi S."/>
            <person name="Viragh M."/>
            <person name="Drula E."/>
            <person name="Min B."/>
            <person name="Chaduli D."/>
            <person name="Navarro D."/>
            <person name="Favel A."/>
            <person name="Norest M."/>
            <person name="Lesage-Meessen L."/>
            <person name="Balint B."/>
            <person name="Merenyi Z."/>
            <person name="de Eugenio L."/>
            <person name="Morin E."/>
            <person name="Martinez A.T."/>
            <person name="Baldrian P."/>
            <person name="Stursova M."/>
            <person name="Martinez M.J."/>
            <person name="Novotny C."/>
            <person name="Magnuson J.K."/>
            <person name="Spatafora J.W."/>
            <person name="Maurice S."/>
            <person name="Pangilinan J."/>
            <person name="Andreopoulos W."/>
            <person name="LaButti K."/>
            <person name="Hundley H."/>
            <person name="Na H."/>
            <person name="Kuo A."/>
            <person name="Barry K."/>
            <person name="Lipzen A."/>
            <person name="Henrissat B."/>
            <person name="Riley R."/>
            <person name="Ahrendt S."/>
            <person name="Nagy L.G."/>
            <person name="Grigoriev I.V."/>
            <person name="Martin F."/>
            <person name="Rosso M.N."/>
        </authorList>
    </citation>
    <scope>NUCLEOTIDE SEQUENCE</scope>
    <source>
        <strain evidence="1">CBS 384.51</strain>
    </source>
</reference>